<sequence>MKNEILSCLGLFIAGLYTHLCLILYLNGKKLNEIFFIHTNKEDNEQLVDEIIVNQPENVSIRNDELLEISMNAYTRMYKNVKNNNNLQYSINNGSLTVVCTNEGEDKLFLINLLSEYHKTSRFFIPQNNLITSLIKKSVRPKEEYVQPFFKMSSVKIIHWICTFLYVHKEYTQLSYICTPDFQYIEPKTMENLEFYKKSAKNNPAKLSLIAWIDVMYHPIEIKRFFQLRFKRRYDKKNYLLDITLKNLDEKILLTDSTGVMEMSILDYLLATHLLSDPNFKEDE</sequence>
<organism evidence="1 2">
    <name type="scientific">Vairimorpha necatrix</name>
    <dbReference type="NCBI Taxonomy" id="6039"/>
    <lineage>
        <taxon>Eukaryota</taxon>
        <taxon>Fungi</taxon>
        <taxon>Fungi incertae sedis</taxon>
        <taxon>Microsporidia</taxon>
        <taxon>Nosematidae</taxon>
        <taxon>Vairimorpha</taxon>
    </lineage>
</organism>
<dbReference type="RefSeq" id="XP_065329905.1">
    <property type="nucleotide sequence ID" value="XM_065473833.1"/>
</dbReference>
<evidence type="ECO:0000313" key="2">
    <source>
        <dbReference type="Proteomes" id="UP001334084"/>
    </source>
</evidence>
<keyword evidence="2" id="KW-1185">Reference proteome</keyword>
<dbReference type="Proteomes" id="UP001334084">
    <property type="component" value="Chromosome 6"/>
</dbReference>
<accession>A0AAX4JCS1</accession>
<gene>
    <name evidence="1" type="ORF">VNE69_06081</name>
</gene>
<protein>
    <submittedName>
        <fullName evidence="1">Uncharacterized protein</fullName>
    </submittedName>
</protein>
<dbReference type="EMBL" id="CP142731">
    <property type="protein sequence ID" value="WUR03760.1"/>
    <property type="molecule type" value="Genomic_DNA"/>
</dbReference>
<name>A0AAX4JCS1_9MICR</name>
<dbReference type="KEGG" id="vnx:VNE69_06081"/>
<evidence type="ECO:0000313" key="1">
    <source>
        <dbReference type="EMBL" id="WUR03760.1"/>
    </source>
</evidence>
<reference evidence="1" key="1">
    <citation type="journal article" date="2024" name="BMC Genomics">
        <title>Functional annotation of a divergent genome using sequence and structure-based similarity.</title>
        <authorList>
            <person name="Svedberg D."/>
            <person name="Winiger R.R."/>
            <person name="Berg A."/>
            <person name="Sharma H."/>
            <person name="Tellgren-Roth C."/>
            <person name="Debrunner-Vossbrinck B.A."/>
            <person name="Vossbrinck C.R."/>
            <person name="Barandun J."/>
        </authorList>
    </citation>
    <scope>NUCLEOTIDE SEQUENCE</scope>
    <source>
        <strain evidence="1">Illinois isolate</strain>
    </source>
</reference>
<proteinExistence type="predicted"/>
<dbReference type="AlphaFoldDB" id="A0AAX4JCS1"/>
<dbReference type="GeneID" id="90541578"/>